<organism evidence="6 7">
    <name type="scientific">Pichia inconspicua</name>
    <dbReference type="NCBI Taxonomy" id="52247"/>
    <lineage>
        <taxon>Eukaryota</taxon>
        <taxon>Fungi</taxon>
        <taxon>Dikarya</taxon>
        <taxon>Ascomycota</taxon>
        <taxon>Saccharomycotina</taxon>
        <taxon>Pichiomycetes</taxon>
        <taxon>Pichiales</taxon>
        <taxon>Pichiaceae</taxon>
        <taxon>Pichia</taxon>
    </lineage>
</organism>
<evidence type="ECO:0000313" key="7">
    <source>
        <dbReference type="Proteomes" id="UP000307173"/>
    </source>
</evidence>
<dbReference type="PROSITE" id="PS50011">
    <property type="entry name" value="PROTEIN_KINASE_DOM"/>
    <property type="match status" value="1"/>
</dbReference>
<keyword evidence="4" id="KW-0418">Kinase</keyword>
<dbReference type="STRING" id="52247.A0A4T0X6C3"/>
<dbReference type="Pfam" id="PF00069">
    <property type="entry name" value="Pkinase"/>
    <property type="match status" value="1"/>
</dbReference>
<dbReference type="GO" id="GO:0004674">
    <property type="term" value="F:protein serine/threonine kinase activity"/>
    <property type="evidence" value="ECO:0007669"/>
    <property type="project" value="UniProtKB-KW"/>
</dbReference>
<comment type="caution">
    <text evidence="6">The sequence shown here is derived from an EMBL/GenBank/DDBJ whole genome shotgun (WGS) entry which is preliminary data.</text>
</comment>
<dbReference type="InterPro" id="IPR017441">
    <property type="entry name" value="Protein_kinase_ATP_BS"/>
</dbReference>
<dbReference type="GO" id="GO:0005524">
    <property type="term" value="F:ATP binding"/>
    <property type="evidence" value="ECO:0007669"/>
    <property type="project" value="UniProtKB-UniRule"/>
</dbReference>
<dbReference type="SMART" id="SM00220">
    <property type="entry name" value="S_TKc"/>
    <property type="match status" value="1"/>
</dbReference>
<reference evidence="6 7" key="1">
    <citation type="journal article" date="2019" name="Front. Genet.">
        <title>Whole-Genome Sequencing of the Opportunistic Yeast Pathogen Candida inconspicua Uncovers Its Hybrid Origin.</title>
        <authorList>
            <person name="Mixao V."/>
            <person name="Hansen A.P."/>
            <person name="Saus E."/>
            <person name="Boekhout T."/>
            <person name="Lass-Florl C."/>
            <person name="Gabaldon T."/>
        </authorList>
    </citation>
    <scope>NUCLEOTIDE SEQUENCE [LARGE SCALE GENOMIC DNA]</scope>
    <source>
        <strain evidence="6 7">CBS 180</strain>
    </source>
</reference>
<keyword evidence="7" id="KW-1185">Reference proteome</keyword>
<keyword evidence="2 3" id="KW-0067">ATP-binding</keyword>
<dbReference type="PANTHER" id="PTHR24347">
    <property type="entry name" value="SERINE/THREONINE-PROTEIN KINASE"/>
    <property type="match status" value="1"/>
</dbReference>
<dbReference type="Gene3D" id="1.10.510.10">
    <property type="entry name" value="Transferase(Phosphotransferase) domain 1"/>
    <property type="match status" value="1"/>
</dbReference>
<dbReference type="PROSITE" id="PS00108">
    <property type="entry name" value="PROTEIN_KINASE_ST"/>
    <property type="match status" value="1"/>
</dbReference>
<keyword evidence="1 3" id="KW-0547">Nucleotide-binding</keyword>
<accession>A0A4T0X6C3</accession>
<dbReference type="InterPro" id="IPR008271">
    <property type="entry name" value="Ser/Thr_kinase_AS"/>
</dbReference>
<keyword evidence="4" id="KW-0808">Transferase</keyword>
<protein>
    <recommendedName>
        <fullName evidence="5">Protein kinase domain-containing protein</fullName>
    </recommendedName>
</protein>
<dbReference type="AlphaFoldDB" id="A0A4T0X6C3"/>
<feature type="domain" description="Protein kinase" evidence="5">
    <location>
        <begin position="149"/>
        <end position="439"/>
    </location>
</feature>
<dbReference type="OrthoDB" id="1668230at2759"/>
<evidence type="ECO:0000313" key="6">
    <source>
        <dbReference type="EMBL" id="TID31009.1"/>
    </source>
</evidence>
<comment type="similarity">
    <text evidence="4">Belongs to the protein kinase superfamily.</text>
</comment>
<evidence type="ECO:0000256" key="1">
    <source>
        <dbReference type="ARBA" id="ARBA00022741"/>
    </source>
</evidence>
<dbReference type="PROSITE" id="PS00107">
    <property type="entry name" value="PROTEIN_KINASE_ATP"/>
    <property type="match status" value="1"/>
</dbReference>
<dbReference type="InterPro" id="IPR011009">
    <property type="entry name" value="Kinase-like_dom_sf"/>
</dbReference>
<evidence type="ECO:0000256" key="2">
    <source>
        <dbReference type="ARBA" id="ARBA00022840"/>
    </source>
</evidence>
<evidence type="ECO:0000256" key="4">
    <source>
        <dbReference type="RuleBase" id="RU000304"/>
    </source>
</evidence>
<dbReference type="EMBL" id="SELW01000055">
    <property type="protein sequence ID" value="TID31009.1"/>
    <property type="molecule type" value="Genomic_DNA"/>
</dbReference>
<proteinExistence type="inferred from homology"/>
<feature type="binding site" evidence="3">
    <location>
        <position position="183"/>
    </location>
    <ligand>
        <name>ATP</name>
        <dbReference type="ChEBI" id="CHEBI:30616"/>
    </ligand>
</feature>
<evidence type="ECO:0000256" key="3">
    <source>
        <dbReference type="PROSITE-ProRule" id="PRU10141"/>
    </source>
</evidence>
<sequence>MEDQDKGTDKENLSGLNDSVFSRSATSLTISSINNTTQPYYAKGRHLVPLTNPFNGDNQCKRKNSSINCTLNTEDLDYTTNTPVTNYSFDNHDILSDIDVSPSSTVFDPHSPATPQTPYVKEFPKNKSVIPNDPYTLDSFVLSPDVFNLELGEQIGKGGNAYVYSCHLYTVGESSNSFTVAVKIPSAKNKRSYILKEAKFAIKLREYQSEWFANVGRIFPFIEIYGIYYMDKSTFPLFSSQERYPCLIMKKMTIGLSEYLEKRRLSVSLWWKLCQTLLDCLLILKNLNCVHCDLKTDNIMVYEYDSVSSDELENTIFKVIDFSSAADVNELTSAPDMTLQFTAPELLDFRSQTLPNFQTDMYSAGLILIQALSGKLPYESAGYDHFYLINVIKEGRVFDWISAEDRLILKSNPQIVHVLEMMINQRADVETICQYIQSI</sequence>
<dbReference type="InterPro" id="IPR000719">
    <property type="entry name" value="Prot_kinase_dom"/>
</dbReference>
<dbReference type="GO" id="GO:0030447">
    <property type="term" value="P:filamentous growth"/>
    <property type="evidence" value="ECO:0007669"/>
    <property type="project" value="UniProtKB-ARBA"/>
</dbReference>
<dbReference type="Proteomes" id="UP000307173">
    <property type="component" value="Unassembled WGS sequence"/>
</dbReference>
<keyword evidence="4" id="KW-0723">Serine/threonine-protein kinase</keyword>
<name>A0A4T0X6C3_9ASCO</name>
<dbReference type="SUPFAM" id="SSF56112">
    <property type="entry name" value="Protein kinase-like (PK-like)"/>
    <property type="match status" value="1"/>
</dbReference>
<gene>
    <name evidence="6" type="ORF">CANINC_000370</name>
</gene>
<evidence type="ECO:0000259" key="5">
    <source>
        <dbReference type="PROSITE" id="PS50011"/>
    </source>
</evidence>